<feature type="region of interest" description="Disordered" evidence="1">
    <location>
        <begin position="1"/>
        <end position="36"/>
    </location>
</feature>
<gene>
    <name evidence="2" type="ORF">I5L03_10105</name>
</gene>
<evidence type="ECO:0000313" key="2">
    <source>
        <dbReference type="EMBL" id="MBH5322936.1"/>
    </source>
</evidence>
<dbReference type="Proteomes" id="UP000602442">
    <property type="component" value="Unassembled WGS sequence"/>
</dbReference>
<reference evidence="2 3" key="1">
    <citation type="submission" date="2020-11" db="EMBL/GenBank/DDBJ databases">
        <title>Erythrobacter sediminis sp. nov., a marine bacterium from a tidal flat of Garorim Bay.</title>
        <authorList>
            <person name="Kim D."/>
            <person name="Yoo Y."/>
            <person name="Kim J.-J."/>
        </authorList>
    </citation>
    <scope>NUCLEOTIDE SEQUENCE [LARGE SCALE GENOMIC DNA]</scope>
    <source>
        <strain evidence="2 3">JGD-13</strain>
    </source>
</reference>
<keyword evidence="3" id="KW-1185">Reference proteome</keyword>
<dbReference type="EMBL" id="JAEANY010000003">
    <property type="protein sequence ID" value="MBH5322936.1"/>
    <property type="molecule type" value="Genomic_DNA"/>
</dbReference>
<feature type="region of interest" description="Disordered" evidence="1">
    <location>
        <begin position="60"/>
        <end position="463"/>
    </location>
</feature>
<protein>
    <submittedName>
        <fullName evidence="2">Uncharacterized protein</fullName>
    </submittedName>
</protein>
<feature type="compositionally biased region" description="Acidic residues" evidence="1">
    <location>
        <begin position="79"/>
        <end position="100"/>
    </location>
</feature>
<feature type="compositionally biased region" description="Basic and acidic residues" evidence="1">
    <location>
        <begin position="271"/>
        <end position="300"/>
    </location>
</feature>
<accession>A0ABS0N558</accession>
<evidence type="ECO:0000313" key="3">
    <source>
        <dbReference type="Proteomes" id="UP000602442"/>
    </source>
</evidence>
<feature type="compositionally biased region" description="Basic and acidic residues" evidence="1">
    <location>
        <begin position="386"/>
        <end position="395"/>
    </location>
</feature>
<feature type="compositionally biased region" description="Basic and acidic residues" evidence="1">
    <location>
        <begin position="318"/>
        <end position="329"/>
    </location>
</feature>
<comment type="caution">
    <text evidence="2">The sequence shown here is derived from an EMBL/GenBank/DDBJ whole genome shotgun (WGS) entry which is preliminary data.</text>
</comment>
<feature type="compositionally biased region" description="Basic and acidic residues" evidence="1">
    <location>
        <begin position="240"/>
        <end position="252"/>
    </location>
</feature>
<feature type="compositionally biased region" description="Low complexity" evidence="1">
    <location>
        <begin position="195"/>
        <end position="212"/>
    </location>
</feature>
<sequence length="503" mass="54840">MGIASSSALRDENAGNGPAYGSLETLGARPKPKKKPVLVLDPDELAQAHAMFQDASAELMGEEVERPQRPATILGLAPMEDDDLEEMGQSDEPDAEDDDAVPNAEDVLSLTRRKSAPVLDHGLDDAIANDLRMQTPDADQIAASGTDPISGDDDFGGYADPDGPIEDDIDLENRIFPSLPVQPELAETESEPAEAEAAQTPPAQPVVPAEPEMSASAEPKIAEEIPQQTSSLESLQARLAKRDAENQSHDFETTEPGAIEKPNSRASHFAPSREDVEELRQRHSKDWFELDRDDVEKRELQAWADENWQNDKPASSENRVDARETDKPRATAPEPMEPRPAPARPEPKQSSDFAPPPPVQMQPPAQNAESEPEPQPKPAVPTPVASDKDRWEEAKPAAPMAESADHISPESTEVAGDNAATADISDESYTLTDDDQTDGYAFMRDPRSRRSAVTATPQGRQSALRAKLLRDAEREAAEKAARQSRASNSVVLRFWNWLRGLFG</sequence>
<proteinExistence type="predicted"/>
<organism evidence="2 3">
    <name type="scientific">Aurantiacibacter sediminis</name>
    <dbReference type="NCBI Taxonomy" id="2793064"/>
    <lineage>
        <taxon>Bacteria</taxon>
        <taxon>Pseudomonadati</taxon>
        <taxon>Pseudomonadota</taxon>
        <taxon>Alphaproteobacteria</taxon>
        <taxon>Sphingomonadales</taxon>
        <taxon>Erythrobacteraceae</taxon>
        <taxon>Aurantiacibacter</taxon>
    </lineage>
</organism>
<name>A0ABS0N558_9SPHN</name>
<feature type="compositionally biased region" description="Polar residues" evidence="1">
    <location>
        <begin position="451"/>
        <end position="461"/>
    </location>
</feature>
<evidence type="ECO:0000256" key="1">
    <source>
        <dbReference type="SAM" id="MobiDB-lite"/>
    </source>
</evidence>
<dbReference type="RefSeq" id="WP_197921661.1">
    <property type="nucleotide sequence ID" value="NZ_CAWPTA010000008.1"/>
</dbReference>